<dbReference type="InterPro" id="IPR009081">
    <property type="entry name" value="PP-bd_ACP"/>
</dbReference>
<evidence type="ECO:0000256" key="1">
    <source>
        <dbReference type="ARBA" id="ARBA00006432"/>
    </source>
</evidence>
<dbReference type="GO" id="GO:0005886">
    <property type="term" value="C:plasma membrane"/>
    <property type="evidence" value="ECO:0007669"/>
    <property type="project" value="TreeGrafter"/>
</dbReference>
<dbReference type="SMART" id="SM00823">
    <property type="entry name" value="PKS_PP"/>
    <property type="match status" value="1"/>
</dbReference>
<sequence>MTTHPNPNVFQMEVEPTSIIETLAHHTERDPDRVALTILRDGEAIESESTFGDLHAGMMRVARGLPQLTEPGARVLLLLPTSAEFVCTFYGCLASGRVAVPAYHPQQVRKVAQWAKLHAIADNCGATLIVAPATSIATLETLRTTQQLFTGCRLVTYEALVEAGARDTSALPRLPASDDIAFLQYTSGSTGTPKGVMITHGNIIDNQRSIATLMQHDRDTRMLSWLPLYHDMGLSMPLQLASIGLSVVLMSPVAFVQQPGRWLRAISAHRATTSGGPNFAYALAAAALSGTDDGARLDLSSWRVAFCGAEPIHRQTVTDFIDAARPHGFAPGSFYPCYGMAEATLIVSGVPRGEGAYYLDVDNVKLAAGIVEPVRPGDANAKSLVSCGGTPPGTEIRIAGPDGRPVADQNGVGEIWVRGGAIGVGYYGNPEATRSTFGAHFDDEPGAEPDARPFLRTGDLGAIVDGRLYVTGRVKDMLIVRGRNLYPQDIEACVQDAVPALRRGCGAAVSVQADGEEKLVIIQEVGRTARRTMDLDATLRAMVVAIGEDFGVTPHAIVLVEPATIEKTSSGKIARALCRRAYLQGELRAVASWTDGAYAKDAGASRDGAVTPSVSPASTLSGPMLLEREIADRIVRIVAERLRIAETQVSRTAAWVEMGFDSMSALQFSLKVQHAIGLTFDAAVLWDCSNVEQLAAHLARMQGAADALRSSDAPASAAPHARSAPVDGGAEASHTAEQLAALSDEQAEALLLKALQR</sequence>
<dbReference type="InterPro" id="IPR036736">
    <property type="entry name" value="ACP-like_sf"/>
</dbReference>
<evidence type="ECO:0000313" key="7">
    <source>
        <dbReference type="EMBL" id="KWZ33089.1"/>
    </source>
</evidence>
<dbReference type="GO" id="GO:0031177">
    <property type="term" value="F:phosphopantetheine binding"/>
    <property type="evidence" value="ECO:0007669"/>
    <property type="project" value="InterPro"/>
</dbReference>
<evidence type="ECO:0000256" key="4">
    <source>
        <dbReference type="ARBA" id="ARBA00022598"/>
    </source>
</evidence>
<keyword evidence="2" id="KW-0596">Phosphopantetheine</keyword>
<dbReference type="EMBL" id="LNJP01000002">
    <property type="protein sequence ID" value="KWZ33089.1"/>
    <property type="molecule type" value="Genomic_DNA"/>
</dbReference>
<dbReference type="InterPro" id="IPR042099">
    <property type="entry name" value="ANL_N_sf"/>
</dbReference>
<dbReference type="PANTHER" id="PTHR22754">
    <property type="entry name" value="DISCO-INTERACTING PROTEIN 2 DIP2 -RELATED"/>
    <property type="match status" value="1"/>
</dbReference>
<dbReference type="GO" id="GO:0070566">
    <property type="term" value="F:adenylyltransferase activity"/>
    <property type="evidence" value="ECO:0007669"/>
    <property type="project" value="TreeGrafter"/>
</dbReference>
<evidence type="ECO:0000256" key="5">
    <source>
        <dbReference type="SAM" id="MobiDB-lite"/>
    </source>
</evidence>
<comment type="similarity">
    <text evidence="1">Belongs to the ATP-dependent AMP-binding enzyme family.</text>
</comment>
<dbReference type="InterPro" id="IPR045851">
    <property type="entry name" value="AMP-bd_C_sf"/>
</dbReference>
<proteinExistence type="inferred from homology"/>
<evidence type="ECO:0000256" key="3">
    <source>
        <dbReference type="ARBA" id="ARBA00022553"/>
    </source>
</evidence>
<dbReference type="PROSITE" id="PS00455">
    <property type="entry name" value="AMP_BINDING"/>
    <property type="match status" value="1"/>
</dbReference>
<dbReference type="SUPFAM" id="SSF47336">
    <property type="entry name" value="ACP-like"/>
    <property type="match status" value="1"/>
</dbReference>
<name>A0AAW3PWV6_9BURK</name>
<dbReference type="Gene3D" id="1.10.1200.10">
    <property type="entry name" value="ACP-like"/>
    <property type="match status" value="1"/>
</dbReference>
<keyword evidence="3" id="KW-0597">Phosphoprotein</keyword>
<evidence type="ECO:0000256" key="2">
    <source>
        <dbReference type="ARBA" id="ARBA00022450"/>
    </source>
</evidence>
<accession>A0AAW3PWV6</accession>
<dbReference type="Pfam" id="PF00501">
    <property type="entry name" value="AMP-binding"/>
    <property type="match status" value="1"/>
</dbReference>
<dbReference type="Gene3D" id="3.30.300.30">
    <property type="match status" value="1"/>
</dbReference>
<dbReference type="RefSeq" id="WP_060967288.1">
    <property type="nucleotide sequence ID" value="NZ_CM003769.1"/>
</dbReference>
<feature type="region of interest" description="Disordered" evidence="5">
    <location>
        <begin position="710"/>
        <end position="736"/>
    </location>
</feature>
<organism evidence="7 8">
    <name type="scientific">Burkholderia anthina</name>
    <dbReference type="NCBI Taxonomy" id="179879"/>
    <lineage>
        <taxon>Bacteria</taxon>
        <taxon>Pseudomonadati</taxon>
        <taxon>Pseudomonadota</taxon>
        <taxon>Betaproteobacteria</taxon>
        <taxon>Burkholderiales</taxon>
        <taxon>Burkholderiaceae</taxon>
        <taxon>Burkholderia</taxon>
        <taxon>Burkholderia cepacia complex</taxon>
    </lineage>
</organism>
<dbReference type="FunFam" id="3.40.50.12780:FF:000013">
    <property type="entry name" value="Long-chain-fatty-acid--AMP ligase FadD32"/>
    <property type="match status" value="1"/>
</dbReference>
<dbReference type="GO" id="GO:0016874">
    <property type="term" value="F:ligase activity"/>
    <property type="evidence" value="ECO:0007669"/>
    <property type="project" value="UniProtKB-KW"/>
</dbReference>
<keyword evidence="4" id="KW-0436">Ligase</keyword>
<protein>
    <submittedName>
        <fullName evidence="7">Beta-ketoacyl synthase</fullName>
    </submittedName>
</protein>
<dbReference type="PROSITE" id="PS50075">
    <property type="entry name" value="CARRIER"/>
    <property type="match status" value="1"/>
</dbReference>
<feature type="domain" description="Carrier" evidence="6">
    <location>
        <begin position="628"/>
        <end position="702"/>
    </location>
</feature>
<gene>
    <name evidence="7" type="ORF">WS64_18850</name>
</gene>
<dbReference type="InterPro" id="IPR000873">
    <property type="entry name" value="AMP-dep_synth/lig_dom"/>
</dbReference>
<dbReference type="InterPro" id="IPR020806">
    <property type="entry name" value="PKS_PP-bd"/>
</dbReference>
<evidence type="ECO:0000313" key="8">
    <source>
        <dbReference type="Proteomes" id="UP000070434"/>
    </source>
</evidence>
<evidence type="ECO:0000259" key="6">
    <source>
        <dbReference type="PROSITE" id="PS50075"/>
    </source>
</evidence>
<dbReference type="GO" id="GO:0006633">
    <property type="term" value="P:fatty acid biosynthetic process"/>
    <property type="evidence" value="ECO:0007669"/>
    <property type="project" value="TreeGrafter"/>
</dbReference>
<dbReference type="Gene3D" id="3.40.50.12780">
    <property type="entry name" value="N-terminal domain of ligase-like"/>
    <property type="match status" value="1"/>
</dbReference>
<dbReference type="AlphaFoldDB" id="A0AAW3PWV6"/>
<feature type="compositionally biased region" description="Low complexity" evidence="5">
    <location>
        <begin position="710"/>
        <end position="724"/>
    </location>
</feature>
<dbReference type="GO" id="GO:0071766">
    <property type="term" value="P:Actinobacterium-type cell wall biogenesis"/>
    <property type="evidence" value="ECO:0007669"/>
    <property type="project" value="UniProtKB-ARBA"/>
</dbReference>
<dbReference type="SUPFAM" id="SSF56801">
    <property type="entry name" value="Acetyl-CoA synthetase-like"/>
    <property type="match status" value="1"/>
</dbReference>
<dbReference type="InterPro" id="IPR020845">
    <property type="entry name" value="AMP-binding_CS"/>
</dbReference>
<dbReference type="CDD" id="cd05931">
    <property type="entry name" value="FAAL"/>
    <property type="match status" value="1"/>
</dbReference>
<dbReference type="InterPro" id="IPR040097">
    <property type="entry name" value="FAAL/FAAC"/>
</dbReference>
<reference evidence="7 8" key="1">
    <citation type="submission" date="2015-11" db="EMBL/GenBank/DDBJ databases">
        <authorList>
            <person name="Sahl J."/>
            <person name="Wagner D."/>
            <person name="Keim P."/>
        </authorList>
    </citation>
    <scope>NUCLEOTIDE SEQUENCE [LARGE SCALE GENOMIC DNA]</scope>
    <source>
        <strain evidence="7 8">AZ-4-2-10-S1-D7</strain>
    </source>
</reference>
<dbReference type="Proteomes" id="UP000070434">
    <property type="component" value="Chromosome 3"/>
</dbReference>
<dbReference type="Pfam" id="PF00550">
    <property type="entry name" value="PP-binding"/>
    <property type="match status" value="1"/>
</dbReference>
<dbReference type="PANTHER" id="PTHR22754:SF32">
    <property type="entry name" value="DISCO-INTERACTING PROTEIN 2"/>
    <property type="match status" value="1"/>
</dbReference>
<comment type="caution">
    <text evidence="7">The sequence shown here is derived from an EMBL/GenBank/DDBJ whole genome shotgun (WGS) entry which is preliminary data.</text>
</comment>